<name>A0AAD0YQJ1_CHRNA</name>
<proteinExistence type="predicted"/>
<evidence type="ECO:0000313" key="2">
    <source>
        <dbReference type="Proteomes" id="UP000278288"/>
    </source>
</evidence>
<reference evidence="1 2" key="1">
    <citation type="submission" date="2018-11" db="EMBL/GenBank/DDBJ databases">
        <title>Proposal to divide the Flavobacteriaceae and reorganize its genera based on Amino Acid Identity values calculated from whole genome sequences.</title>
        <authorList>
            <person name="Nicholson A.C."/>
            <person name="Gulvik C.A."/>
            <person name="Whitney A.M."/>
            <person name="Humrighouse B.W."/>
            <person name="Bell M."/>
            <person name="Holmes B."/>
            <person name="Steigerwalt A.G."/>
            <person name="Villarma A."/>
            <person name="Sheth M."/>
            <person name="Batra D."/>
            <person name="Pryor J."/>
            <person name="Bernardet J.-F."/>
            <person name="Hugo C."/>
            <person name="Kampfer P."/>
            <person name="Newman J."/>
            <person name="McQuiston J.R."/>
        </authorList>
    </citation>
    <scope>NUCLEOTIDE SEQUENCE [LARGE SCALE GENOMIC DNA]</scope>
    <source>
        <strain evidence="1 2">G0041</strain>
    </source>
</reference>
<protein>
    <submittedName>
        <fullName evidence="1">Uncharacterized protein</fullName>
    </submittedName>
</protein>
<gene>
    <name evidence="1" type="ORF">EG343_22915</name>
</gene>
<dbReference type="RefSeq" id="WP_123860025.1">
    <property type="nucleotide sequence ID" value="NZ_CP033923.1"/>
</dbReference>
<keyword evidence="2" id="KW-1185">Reference proteome</keyword>
<dbReference type="PROSITE" id="PS51257">
    <property type="entry name" value="PROKAR_LIPOPROTEIN"/>
    <property type="match status" value="1"/>
</dbReference>
<sequence length="284" mass="33528">MKFSLYILVIFVFTLTSCKKNYIIYYNKVNQIDSIYRMANNPNLAIQQYQELFKEFEPKNQERIEEYSTYLILSDKYNKDFGGKKSLYKLIPLISPYDNEYKKYLPLFKKYDIDSTEVIQKIADWKKELNQQLIDSFRVAFKRDQLGRPFDTALVRRNVEKNAALFKWTFEKFGFPSQQKIGSFPMLTLLSHIADSKSSYPYFEKKVLEYIKSGDCPPLYYSMMVDGGKHSLGKSTYYGMGRSFLKEIDSTTINKHRKSIGLPSLKHAEKLKKDYFSGFKKELY</sequence>
<dbReference type="KEGG" id="cnk:EG343_22915"/>
<evidence type="ECO:0000313" key="1">
    <source>
        <dbReference type="EMBL" id="AZA93252.1"/>
    </source>
</evidence>
<dbReference type="AlphaFoldDB" id="A0AAD0YQJ1"/>
<dbReference type="Proteomes" id="UP000278288">
    <property type="component" value="Chromosome"/>
</dbReference>
<organism evidence="1 2">
    <name type="scientific">Chryseobacterium nakagawai</name>
    <dbReference type="NCBI Taxonomy" id="1241982"/>
    <lineage>
        <taxon>Bacteria</taxon>
        <taxon>Pseudomonadati</taxon>
        <taxon>Bacteroidota</taxon>
        <taxon>Flavobacteriia</taxon>
        <taxon>Flavobacteriales</taxon>
        <taxon>Weeksellaceae</taxon>
        <taxon>Chryseobacterium group</taxon>
        <taxon>Chryseobacterium</taxon>
    </lineage>
</organism>
<dbReference type="EMBL" id="CP033923">
    <property type="protein sequence ID" value="AZA93252.1"/>
    <property type="molecule type" value="Genomic_DNA"/>
</dbReference>
<accession>A0AAD0YQJ1</accession>